<dbReference type="AlphaFoldDB" id="A0A7L3TBF8"/>
<reference evidence="2 3" key="1">
    <citation type="submission" date="2019-09" db="EMBL/GenBank/DDBJ databases">
        <title>Bird 10,000 Genomes (B10K) Project - Family phase.</title>
        <authorList>
            <person name="Zhang G."/>
        </authorList>
    </citation>
    <scope>NUCLEOTIDE SEQUENCE [LARGE SCALE GENOMIC DNA]</scope>
    <source>
        <strain evidence="2">OUT-0021</strain>
        <tissue evidence="2">Blood</tissue>
    </source>
</reference>
<dbReference type="EMBL" id="VZUC01000413">
    <property type="protein sequence ID" value="NXV37584.1"/>
    <property type="molecule type" value="Genomic_DNA"/>
</dbReference>
<gene>
    <name evidence="2" type="primary">Ccdc81_1</name>
    <name evidence="2" type="ORF">RISTRI_R10275</name>
</gene>
<proteinExistence type="predicted"/>
<comment type="caution">
    <text evidence="2">The sequence shown here is derived from an EMBL/GenBank/DDBJ whole genome shotgun (WGS) entry which is preliminary data.</text>
</comment>
<feature type="domain" description="CCDC81 HU" evidence="1">
    <location>
        <begin position="67"/>
        <end position="127"/>
    </location>
</feature>
<organism evidence="2 3">
    <name type="scientific">Rissa tridactyla</name>
    <name type="common">Black-legged kittiwake</name>
    <name type="synonym">Larus tridactyla</name>
    <dbReference type="NCBI Taxonomy" id="75485"/>
    <lineage>
        <taxon>Eukaryota</taxon>
        <taxon>Metazoa</taxon>
        <taxon>Chordata</taxon>
        <taxon>Craniata</taxon>
        <taxon>Vertebrata</taxon>
        <taxon>Euteleostomi</taxon>
        <taxon>Archelosauria</taxon>
        <taxon>Archosauria</taxon>
        <taxon>Dinosauria</taxon>
        <taxon>Saurischia</taxon>
        <taxon>Theropoda</taxon>
        <taxon>Coelurosauria</taxon>
        <taxon>Aves</taxon>
        <taxon>Neognathae</taxon>
        <taxon>Neoaves</taxon>
        <taxon>Charadriiformes</taxon>
        <taxon>Laridae</taxon>
        <taxon>Rissa</taxon>
    </lineage>
</organism>
<dbReference type="InterPro" id="IPR040673">
    <property type="entry name" value="CCDC81_HU_dom_2"/>
</dbReference>
<dbReference type="Proteomes" id="UP000540089">
    <property type="component" value="Unassembled WGS sequence"/>
</dbReference>
<dbReference type="InterPro" id="IPR026295">
    <property type="entry name" value="CCD81"/>
</dbReference>
<evidence type="ECO:0000313" key="2">
    <source>
        <dbReference type="EMBL" id="NXV37584.1"/>
    </source>
</evidence>
<sequence length="136" mass="15411">QCFLLPGLGTFAMIREQFQGEEEMFTAQRPVFQLNIDVACLQELTFPTVVIPAEKAAATRHFPALPTSFLRHMVEDCVRDTILLYSFQLRNGQHLSFAFKDIGVLSCQDGMLCMRFYFDCVTGLESKASHMALLHT</sequence>
<feature type="non-terminal residue" evidence="2">
    <location>
        <position position="136"/>
    </location>
</feature>
<protein>
    <submittedName>
        <fullName evidence="2">CCD81 protein</fullName>
    </submittedName>
</protein>
<accession>A0A7L3TBF8</accession>
<name>A0A7L3TBF8_RISTR</name>
<dbReference type="PANTHER" id="PTHR14362">
    <property type="entry name" value="COILED-COIL DOMAIN-CONTAINING PROTEIN 81"/>
    <property type="match status" value="1"/>
</dbReference>
<dbReference type="GO" id="GO:0005815">
    <property type="term" value="C:microtubule organizing center"/>
    <property type="evidence" value="ECO:0007669"/>
    <property type="project" value="TreeGrafter"/>
</dbReference>
<evidence type="ECO:0000259" key="1">
    <source>
        <dbReference type="Pfam" id="PF18289"/>
    </source>
</evidence>
<dbReference type="PANTHER" id="PTHR14362:SF2">
    <property type="entry name" value="COILED-COIL DOMAIN-CONTAINING PROTEIN 81"/>
    <property type="match status" value="1"/>
</dbReference>
<dbReference type="Pfam" id="PF18289">
    <property type="entry name" value="HU-CCDC81_euk_2"/>
    <property type="match status" value="1"/>
</dbReference>
<feature type="non-terminal residue" evidence="2">
    <location>
        <position position="1"/>
    </location>
</feature>
<keyword evidence="3" id="KW-1185">Reference proteome</keyword>
<evidence type="ECO:0000313" key="3">
    <source>
        <dbReference type="Proteomes" id="UP000540089"/>
    </source>
</evidence>